<accession>A0ABZ2C4N6</accession>
<keyword evidence="2" id="KW-0863">Zinc-finger</keyword>
<evidence type="ECO:0000313" key="2">
    <source>
        <dbReference type="EMBL" id="WVX67162.1"/>
    </source>
</evidence>
<dbReference type="InterPro" id="IPR019401">
    <property type="entry name" value="Znf_CHCC"/>
</dbReference>
<keyword evidence="3" id="KW-1185">Reference proteome</keyword>
<feature type="domain" description="Zinc finger CHCC-type" evidence="1">
    <location>
        <begin position="13"/>
        <end position="48"/>
    </location>
</feature>
<dbReference type="GO" id="GO:0008270">
    <property type="term" value="F:zinc ion binding"/>
    <property type="evidence" value="ECO:0007669"/>
    <property type="project" value="UniProtKB-KW"/>
</dbReference>
<evidence type="ECO:0000259" key="1">
    <source>
        <dbReference type="Pfam" id="PF10276"/>
    </source>
</evidence>
<dbReference type="RefSeq" id="WP_331255944.1">
    <property type="nucleotide sequence ID" value="NZ_CP133270.1"/>
</dbReference>
<organism evidence="2 3">
    <name type="scientific">Candidatus Bealeia paramacronuclearis</name>
    <dbReference type="NCBI Taxonomy" id="1921001"/>
    <lineage>
        <taxon>Bacteria</taxon>
        <taxon>Pseudomonadati</taxon>
        <taxon>Pseudomonadota</taxon>
        <taxon>Alphaproteobacteria</taxon>
        <taxon>Holosporales</taxon>
        <taxon>Holosporaceae</taxon>
        <taxon>Candidatus Bealeia</taxon>
    </lineage>
</organism>
<dbReference type="EMBL" id="CP133270">
    <property type="protein sequence ID" value="WVX67162.1"/>
    <property type="molecule type" value="Genomic_DNA"/>
</dbReference>
<dbReference type="Proteomes" id="UP001330434">
    <property type="component" value="Chromosome"/>
</dbReference>
<gene>
    <name evidence="2" type="ORF">Bealeia1_01359</name>
</gene>
<name>A0ABZ2C4N6_9PROT</name>
<reference evidence="2 3" key="1">
    <citation type="journal article" date="2024" name="Environ. Microbiol.">
        <title>Novel evolutionary insights on the interactions of the Holosporales (Alphaproteobacteria) with eukaryotic hosts from comparative genomics.</title>
        <authorList>
            <person name="Giovannini M."/>
            <person name="Petroni G."/>
            <person name="Castelli M."/>
        </authorList>
    </citation>
    <scope>NUCLEOTIDE SEQUENCE [LARGE SCALE GENOMIC DNA]</scope>
    <source>
        <strain evidence="2 3">US_Bl 15I1</strain>
    </source>
</reference>
<dbReference type="Pfam" id="PF10276">
    <property type="entry name" value="zf-CHCC"/>
    <property type="match status" value="1"/>
</dbReference>
<dbReference type="Gene3D" id="2.60.260.40">
    <property type="entry name" value="q5lls5 like domains"/>
    <property type="match status" value="1"/>
</dbReference>
<proteinExistence type="predicted"/>
<protein>
    <submittedName>
        <fullName evidence="2">Zinc-finger domain-containing protein</fullName>
    </submittedName>
</protein>
<evidence type="ECO:0000313" key="3">
    <source>
        <dbReference type="Proteomes" id="UP001330434"/>
    </source>
</evidence>
<keyword evidence="2" id="KW-0862">Zinc</keyword>
<sequence>MSKNDETYLVDDETVNCSGNGGSLGHPAVYLNIMPAGEVTCPYCSRHFVLRTPRVSGH</sequence>
<keyword evidence="2" id="KW-0479">Metal-binding</keyword>